<feature type="chain" id="PRO_5016596087" evidence="1">
    <location>
        <begin position="27"/>
        <end position="256"/>
    </location>
</feature>
<dbReference type="Proteomes" id="UP000251075">
    <property type="component" value="Unassembled WGS sequence"/>
</dbReference>
<gene>
    <name evidence="2" type="ORF">CU669_08085</name>
</gene>
<evidence type="ECO:0000256" key="1">
    <source>
        <dbReference type="SAM" id="SignalP"/>
    </source>
</evidence>
<protein>
    <submittedName>
        <fullName evidence="2">Amino acid ABC transporter</fullName>
    </submittedName>
</protein>
<dbReference type="AlphaFoldDB" id="A0A364NZY8"/>
<dbReference type="SUPFAM" id="SSF53850">
    <property type="entry name" value="Periplasmic binding protein-like II"/>
    <property type="match status" value="1"/>
</dbReference>
<dbReference type="EMBL" id="PGTO01000004">
    <property type="protein sequence ID" value="RAU22626.1"/>
    <property type="molecule type" value="Genomic_DNA"/>
</dbReference>
<proteinExistence type="predicted"/>
<keyword evidence="3" id="KW-1185">Reference proteome</keyword>
<dbReference type="Gene3D" id="3.40.190.10">
    <property type="entry name" value="Periplasmic binding protein-like II"/>
    <property type="match status" value="1"/>
</dbReference>
<sequence>MFRGRLSGLYLALAGGVAVLATPAIATAQPASKSAVRELEYAYPDQSVWTTKIDERGDPENPLLRLAAVMFEKAGIPWHGKRYPAARMFNYLSDGTAEFSMLVDAPVLKECCLMGKAPVAATELRVYRMSGKPMIKSKEDLVGKKVITIRGYSYGGLLNFLSDPVNAVTNNTAIKHEAAFAMLEAGRGDYLLDYTGPAVEVLTGRPITGVQYDVLSKLEVYLVLAKSYPNAAAVLSRLESIVQSLNKEEILGVPLH</sequence>
<feature type="signal peptide" evidence="1">
    <location>
        <begin position="1"/>
        <end position="26"/>
    </location>
</feature>
<keyword evidence="1" id="KW-0732">Signal</keyword>
<evidence type="ECO:0000313" key="3">
    <source>
        <dbReference type="Proteomes" id="UP000251075"/>
    </source>
</evidence>
<evidence type="ECO:0000313" key="2">
    <source>
        <dbReference type="EMBL" id="RAU22626.1"/>
    </source>
</evidence>
<comment type="caution">
    <text evidence="2">The sequence shown here is derived from an EMBL/GenBank/DDBJ whole genome shotgun (WGS) entry which is preliminary data.</text>
</comment>
<name>A0A364NZY8_9PROT</name>
<accession>A0A364NZY8</accession>
<reference evidence="2 3" key="1">
    <citation type="submission" date="2017-11" db="EMBL/GenBank/DDBJ databases">
        <title>Draft genome sequence of magnetotactic bacterium Magnetospirillum kuznetsovii LBB-42.</title>
        <authorList>
            <person name="Grouzdev D.S."/>
            <person name="Rysina M.S."/>
            <person name="Baslerov R.V."/>
            <person name="Koziaeva V."/>
        </authorList>
    </citation>
    <scope>NUCLEOTIDE SEQUENCE [LARGE SCALE GENOMIC DNA]</scope>
    <source>
        <strain evidence="2 3">LBB-42</strain>
    </source>
</reference>
<organism evidence="2 3">
    <name type="scientific">Paramagnetospirillum kuznetsovii</name>
    <dbReference type="NCBI Taxonomy" id="2053833"/>
    <lineage>
        <taxon>Bacteria</taxon>
        <taxon>Pseudomonadati</taxon>
        <taxon>Pseudomonadota</taxon>
        <taxon>Alphaproteobacteria</taxon>
        <taxon>Rhodospirillales</taxon>
        <taxon>Magnetospirillaceae</taxon>
        <taxon>Paramagnetospirillum</taxon>
    </lineage>
</organism>
<dbReference type="OrthoDB" id="5416300at2"/>